<evidence type="ECO:0000313" key="4">
    <source>
        <dbReference type="Proteomes" id="UP000009062"/>
    </source>
</evidence>
<dbReference type="InterPro" id="IPR010095">
    <property type="entry name" value="Cas12f1-like_TNB"/>
</dbReference>
<dbReference type="SUPFAM" id="SSF51998">
    <property type="entry name" value="PFL-like glycyl radical enzymes"/>
    <property type="match status" value="1"/>
</dbReference>
<dbReference type="EMBL" id="CP003316">
    <property type="protein sequence ID" value="AFA40177.1"/>
    <property type="molecule type" value="Genomic_DNA"/>
</dbReference>
<protein>
    <submittedName>
        <fullName evidence="3">Transposase-like protein</fullName>
    </submittedName>
</protein>
<keyword evidence="1" id="KW-0238">DNA-binding</keyword>
<evidence type="ECO:0000259" key="2">
    <source>
        <dbReference type="Pfam" id="PF07282"/>
    </source>
</evidence>
<dbReference type="KEGG" id="pog:Pogu_2150"/>
<dbReference type="Pfam" id="PF07282">
    <property type="entry name" value="Cas12f1-like_TNB"/>
    <property type="match status" value="1"/>
</dbReference>
<proteinExistence type="predicted"/>
<feature type="domain" description="Cas12f1-like TNB" evidence="2">
    <location>
        <begin position="298"/>
        <end position="354"/>
    </location>
</feature>
<accession>H6QCY1</accession>
<gene>
    <name evidence="3" type="ordered locus">Pogu_2150</name>
</gene>
<dbReference type="AlphaFoldDB" id="H6QCY1"/>
<organism evidence="3 4">
    <name type="scientific">Pyrobaculum oguniense (strain DSM 13380 / JCM 10595 / TE7)</name>
    <dbReference type="NCBI Taxonomy" id="698757"/>
    <lineage>
        <taxon>Archaea</taxon>
        <taxon>Thermoproteota</taxon>
        <taxon>Thermoprotei</taxon>
        <taxon>Thermoproteales</taxon>
        <taxon>Thermoproteaceae</taxon>
        <taxon>Pyrobaculum</taxon>
    </lineage>
</organism>
<evidence type="ECO:0000313" key="3">
    <source>
        <dbReference type="EMBL" id="AFA40177.1"/>
    </source>
</evidence>
<evidence type="ECO:0000256" key="1">
    <source>
        <dbReference type="ARBA" id="ARBA00023125"/>
    </source>
</evidence>
<name>H6QCY1_PYROT</name>
<keyword evidence="4" id="KW-1185">Reference proteome</keyword>
<dbReference type="HOGENOM" id="CLU_053996_0_0_2"/>
<dbReference type="eggNOG" id="arCOG00687">
    <property type="taxonomic scope" value="Archaea"/>
</dbReference>
<dbReference type="GO" id="GO:0003677">
    <property type="term" value="F:DNA binding"/>
    <property type="evidence" value="ECO:0007669"/>
    <property type="project" value="UniProtKB-KW"/>
</dbReference>
<sequence>MRYRTLLIRRKIEEIPPDQLQRFIEVQEAFRRWATEWCQSGFKTPLPQQNPLRQLARYLKFGMAVVKHHCPKEEGKIWNVPLIFDVQLRVDGERDMSRGVFIDLTRGEVRIRRLCETIVLKLKKSSIKWIKERIEEGGKPVLAMAWVGRPRRSNLVTFNVALVFAREVAPIEMRRVLVVDLNALHNGVAIATIEGERILQRGTLRPDLRLIEMLQKEISRLESLCAKRGEPYCTQFVAAQSRLYRLLRKFEDEAAKKIVRLARQYKALIVVDAPKDESLREIKQSRYDPSKKIYLNVGRLKKRIERLAEWYGVPYSETRLYSTICPRCGFKMKELPGRKMRCPKCGFEAHRDEVPSLWAAKRFSELISSFSSSAIALAVF</sequence>
<dbReference type="Proteomes" id="UP000009062">
    <property type="component" value="Chromosome"/>
</dbReference>
<reference evidence="3 4" key="1">
    <citation type="journal article" date="2012" name="Stand. Genomic Sci.">
        <title>Complete genome sequence of Pyrobaculum oguniense.</title>
        <authorList>
            <person name="Bernick D.L."/>
            <person name="Karplus K."/>
            <person name="Lui L.M."/>
            <person name="Coker J.K."/>
            <person name="Murphy J.N."/>
            <person name="Chan P.P."/>
            <person name="Cozen A.E."/>
            <person name="Lowe T.M."/>
        </authorList>
    </citation>
    <scope>NUCLEOTIDE SEQUENCE [LARGE SCALE GENOMIC DNA]</scope>
    <source>
        <strain evidence="3 4">TE7</strain>
    </source>
</reference>